<accession>L9XKZ8</accession>
<organism evidence="2 3">
    <name type="scientific">Natronococcus jeotgali DSM 18795</name>
    <dbReference type="NCBI Taxonomy" id="1227498"/>
    <lineage>
        <taxon>Archaea</taxon>
        <taxon>Methanobacteriati</taxon>
        <taxon>Methanobacteriota</taxon>
        <taxon>Stenosarchaea group</taxon>
        <taxon>Halobacteria</taxon>
        <taxon>Halobacteriales</taxon>
        <taxon>Natrialbaceae</taxon>
        <taxon>Natronococcus</taxon>
    </lineage>
</organism>
<evidence type="ECO:0000313" key="2">
    <source>
        <dbReference type="EMBL" id="ELY62410.1"/>
    </source>
</evidence>
<name>L9XKZ8_9EURY</name>
<keyword evidence="3" id="KW-1185">Reference proteome</keyword>
<proteinExistence type="predicted"/>
<dbReference type="Proteomes" id="UP000011531">
    <property type="component" value="Unassembled WGS sequence"/>
</dbReference>
<protein>
    <submittedName>
        <fullName evidence="2">Uncharacterized protein</fullName>
    </submittedName>
</protein>
<evidence type="ECO:0000313" key="3">
    <source>
        <dbReference type="Proteomes" id="UP000011531"/>
    </source>
</evidence>
<sequence>MEFGRRHKSTLRTYGISTGLTLTAFAIPAAAQSGASDAESLMCGGAGGPNIGRIVMIVLALAAFAFILKGVFQGMTALDKMNSPREQEHLEGKEGLKSAGTSIGAALVPALAGPFFEIIGISTLSCIDWSLGILMLGPFGF</sequence>
<comment type="caution">
    <text evidence="2">The sequence shown here is derived from an EMBL/GenBank/DDBJ whole genome shotgun (WGS) entry which is preliminary data.</text>
</comment>
<keyword evidence="1" id="KW-1133">Transmembrane helix</keyword>
<dbReference type="AlphaFoldDB" id="L9XKZ8"/>
<reference evidence="2 3" key="1">
    <citation type="journal article" date="2014" name="PLoS Genet.">
        <title>Phylogenetically driven sequencing of extremely halophilic archaea reveals strategies for static and dynamic osmo-response.</title>
        <authorList>
            <person name="Becker E.A."/>
            <person name="Seitzer P.M."/>
            <person name="Tritt A."/>
            <person name="Larsen D."/>
            <person name="Krusor M."/>
            <person name="Yao A.I."/>
            <person name="Wu D."/>
            <person name="Madern D."/>
            <person name="Eisen J.A."/>
            <person name="Darling A.E."/>
            <person name="Facciotti M.T."/>
        </authorList>
    </citation>
    <scope>NUCLEOTIDE SEQUENCE [LARGE SCALE GENOMIC DNA]</scope>
    <source>
        <strain evidence="2 3">DSM 18795</strain>
    </source>
</reference>
<keyword evidence="1" id="KW-0472">Membrane</keyword>
<dbReference type="EMBL" id="AOIA01000060">
    <property type="protein sequence ID" value="ELY62410.1"/>
    <property type="molecule type" value="Genomic_DNA"/>
</dbReference>
<evidence type="ECO:0000256" key="1">
    <source>
        <dbReference type="SAM" id="Phobius"/>
    </source>
</evidence>
<keyword evidence="1" id="KW-0812">Transmembrane</keyword>
<feature type="transmembrane region" description="Helical" evidence="1">
    <location>
        <begin position="51"/>
        <end position="72"/>
    </location>
</feature>
<gene>
    <name evidence="2" type="ORF">C492_08250</name>
</gene>